<sequence length="911" mass="103981">MLEDSQGLSELCTAVSWVKSKQDGIYTLNLKESSGFSSEDTADTYYGIQDPAGNSLSSEKNEPEALTEPLDRSNAEINIQNQFEEVSDTESDHYPENNGHITYDSNSRDDANPSDSEPEEDQVRCSKKKTTIDYNRNELGEAMKNPKSVKLPKKDRKPKKYTCQYCKKRYVGKIIPHIRSMHKNEPDVQKISSLPKARRIRGKKMSDSQKLAAGLMATLKNEGSFEQILRASKTDDIEVARRSQKDKTLANKIFCPRCKACLEANSIRKHKCPERPKDAPQSETSFRQGHNLVVGDIHPIANEKLRQIVAPMNNDHFCITAKRDGLIVFFANGRSVKYRFNDDMDSKIRYEMRLAARILYECQQDDPSIENMESIFDPGKYDLFIEATMRLGKLDEDTGYFEVPTTARDCGDLMKKMCDSLGNKLIRDKATAERKLMVTEFEKLFNTEFAGTVGKLVTESRTHKDVQQGLPKLPTKEDIQLVVKLATARRQEAVEALKAGYSDKAWKQLTEATYITILLFNRRRPSEVSKLLIQTYHKTMQRVDANKPNLSEAAKKLAQKYSRVVTRGKKDAKRVPILFDQDMKEAVDMIIKYRKKANVPDENKYVFGLPKLASDVLYTRKRHIQGSALLSKYAFEAGADLTANFTCNNLRKHIATTGISLNLSGNQTGDLSCFMGHSQEIHERIYQQPVCEKDILEVSQWLEEAMRSEKDREASAVSQMSRVLSNQEKSQKSDAEVPERDDEIQYSDDVYDAPVKTPGEKRPWGNPDVPGTQSHLVKITFFDRKVMQQQTISEKEIKNFILNNEIMRGRSTAQVRSHLQKLEKDHLKTPSRKRKSSCGTEKATKKKASPRNTIPGFIYEWFEGDIARKETPTMNNVLDKYKQSPSFLKYHPKDIQDFVKKAINFEMDASF</sequence>
<dbReference type="EMBL" id="CM056741">
    <property type="protein sequence ID" value="KAJ8687657.1"/>
    <property type="molecule type" value="Genomic_DNA"/>
</dbReference>
<accession>A0ACC2PZ81</accession>
<keyword evidence="2" id="KW-1185">Reference proteome</keyword>
<comment type="caution">
    <text evidence="1">The sequence shown here is derived from an EMBL/GenBank/DDBJ whole genome shotgun (WGS) entry which is preliminary data.</text>
</comment>
<protein>
    <submittedName>
        <fullName evidence="1">Uncharacterized protein</fullName>
    </submittedName>
</protein>
<organism evidence="1 2">
    <name type="scientific">Eretmocerus hayati</name>
    <dbReference type="NCBI Taxonomy" id="131215"/>
    <lineage>
        <taxon>Eukaryota</taxon>
        <taxon>Metazoa</taxon>
        <taxon>Ecdysozoa</taxon>
        <taxon>Arthropoda</taxon>
        <taxon>Hexapoda</taxon>
        <taxon>Insecta</taxon>
        <taxon>Pterygota</taxon>
        <taxon>Neoptera</taxon>
        <taxon>Endopterygota</taxon>
        <taxon>Hymenoptera</taxon>
        <taxon>Apocrita</taxon>
        <taxon>Proctotrupomorpha</taxon>
        <taxon>Chalcidoidea</taxon>
        <taxon>Aphelinidae</taxon>
        <taxon>Aphelininae</taxon>
        <taxon>Eretmocerus</taxon>
    </lineage>
</organism>
<dbReference type="Proteomes" id="UP001239111">
    <property type="component" value="Chromosome 1"/>
</dbReference>
<reference evidence="1" key="1">
    <citation type="submission" date="2023-04" db="EMBL/GenBank/DDBJ databases">
        <title>A chromosome-level genome assembly of the parasitoid wasp Eretmocerus hayati.</title>
        <authorList>
            <person name="Zhong Y."/>
            <person name="Liu S."/>
            <person name="Liu Y."/>
        </authorList>
    </citation>
    <scope>NUCLEOTIDE SEQUENCE</scope>
    <source>
        <strain evidence="1">ZJU_SS_LIU_2023</strain>
    </source>
</reference>
<proteinExistence type="predicted"/>
<evidence type="ECO:0000313" key="1">
    <source>
        <dbReference type="EMBL" id="KAJ8687657.1"/>
    </source>
</evidence>
<name>A0ACC2PZ81_9HYME</name>
<gene>
    <name evidence="1" type="ORF">QAD02_023451</name>
</gene>
<evidence type="ECO:0000313" key="2">
    <source>
        <dbReference type="Proteomes" id="UP001239111"/>
    </source>
</evidence>